<keyword evidence="5" id="KW-0479">Metal-binding</keyword>
<feature type="compositionally biased region" description="Basic and acidic residues" evidence="11">
    <location>
        <begin position="21"/>
        <end position="34"/>
    </location>
</feature>
<comment type="caution">
    <text evidence="14">The sequence shown here is derived from an EMBL/GenBank/DDBJ whole genome shotgun (WGS) entry which is preliminary data.</text>
</comment>
<dbReference type="SUPFAM" id="SSF57850">
    <property type="entry name" value="RING/U-box"/>
    <property type="match status" value="1"/>
</dbReference>
<dbReference type="EMBL" id="JAINUF010000016">
    <property type="protein sequence ID" value="KAJ8340381.1"/>
    <property type="molecule type" value="Genomic_DNA"/>
</dbReference>
<accession>A0A9Q1II24</accession>
<dbReference type="InterPro" id="IPR013083">
    <property type="entry name" value="Znf_RING/FYVE/PHD"/>
</dbReference>
<organism evidence="14 15">
    <name type="scientific">Synaphobranchus kaupii</name>
    <name type="common">Kaup's arrowtooth eel</name>
    <dbReference type="NCBI Taxonomy" id="118154"/>
    <lineage>
        <taxon>Eukaryota</taxon>
        <taxon>Metazoa</taxon>
        <taxon>Chordata</taxon>
        <taxon>Craniata</taxon>
        <taxon>Vertebrata</taxon>
        <taxon>Euteleostomi</taxon>
        <taxon>Actinopterygii</taxon>
        <taxon>Neopterygii</taxon>
        <taxon>Teleostei</taxon>
        <taxon>Anguilliformes</taxon>
        <taxon>Synaphobranchidae</taxon>
        <taxon>Synaphobranchus</taxon>
    </lineage>
</organism>
<keyword evidence="2" id="KW-0254">Endocytosis</keyword>
<keyword evidence="7" id="KW-0833">Ubl conjugation pathway</keyword>
<feature type="domain" description="RING-CH-type" evidence="13">
    <location>
        <begin position="60"/>
        <end position="120"/>
    </location>
</feature>
<keyword evidence="8" id="KW-0862">Zinc</keyword>
<evidence type="ECO:0000256" key="6">
    <source>
        <dbReference type="ARBA" id="ARBA00022771"/>
    </source>
</evidence>
<dbReference type="GO" id="GO:0008270">
    <property type="term" value="F:zinc ion binding"/>
    <property type="evidence" value="ECO:0007669"/>
    <property type="project" value="UniProtKB-KW"/>
</dbReference>
<evidence type="ECO:0000256" key="12">
    <source>
        <dbReference type="SAM" id="Phobius"/>
    </source>
</evidence>
<evidence type="ECO:0000256" key="11">
    <source>
        <dbReference type="SAM" id="MobiDB-lite"/>
    </source>
</evidence>
<evidence type="ECO:0000256" key="3">
    <source>
        <dbReference type="ARBA" id="ARBA00022679"/>
    </source>
</evidence>
<evidence type="ECO:0000313" key="14">
    <source>
        <dbReference type="EMBL" id="KAJ8340381.1"/>
    </source>
</evidence>
<dbReference type="GO" id="GO:0016567">
    <property type="term" value="P:protein ubiquitination"/>
    <property type="evidence" value="ECO:0007669"/>
    <property type="project" value="TreeGrafter"/>
</dbReference>
<keyword evidence="6" id="KW-0863">Zinc-finger</keyword>
<evidence type="ECO:0000256" key="9">
    <source>
        <dbReference type="ARBA" id="ARBA00022989"/>
    </source>
</evidence>
<sequence length="249" mass="27666">MASEEPVDPAADGAVVLASLGREKTPPDPSRGERLAPPVQEVIDCGSHVPCAVSSPSTNSLCSEDSFCRICHEGGGVEDLLSPCECAGTLAMVHCSCLERWLTASNTSRCELCHFEFALERLPKPLTEWLDAPSMQHQRRTLCGDAICFMFITPLACLSGWLCVQGAMDLYYSNSMEAIGLIVLTLALFTIYLFWTIVSLRYHVHLFEAWKRTNQRVRLQIPRPALLLPRQQELPQHFSNKDTSKESVV</sequence>
<dbReference type="Pfam" id="PF12906">
    <property type="entry name" value="RINGv"/>
    <property type="match status" value="1"/>
</dbReference>
<dbReference type="OrthoDB" id="273089at2759"/>
<dbReference type="Gene3D" id="3.30.40.10">
    <property type="entry name" value="Zinc/RING finger domain, C3HC4 (zinc finger)"/>
    <property type="match status" value="1"/>
</dbReference>
<keyword evidence="3" id="KW-0808">Transferase</keyword>
<evidence type="ECO:0000256" key="8">
    <source>
        <dbReference type="ARBA" id="ARBA00022833"/>
    </source>
</evidence>
<dbReference type="CDD" id="cd16699">
    <property type="entry name" value="RING_CH-C4HC3_MARCH2-like"/>
    <property type="match status" value="1"/>
</dbReference>
<evidence type="ECO:0000256" key="1">
    <source>
        <dbReference type="ARBA" id="ARBA00004337"/>
    </source>
</evidence>
<dbReference type="SMART" id="SM00744">
    <property type="entry name" value="RINGv"/>
    <property type="match status" value="1"/>
</dbReference>
<proteinExistence type="predicted"/>
<protein>
    <recommendedName>
        <fullName evidence="13">RING-CH-type domain-containing protein</fullName>
    </recommendedName>
</protein>
<evidence type="ECO:0000256" key="7">
    <source>
        <dbReference type="ARBA" id="ARBA00022786"/>
    </source>
</evidence>
<feature type="region of interest" description="Disordered" evidence="11">
    <location>
        <begin position="1"/>
        <end position="34"/>
    </location>
</feature>
<name>A0A9Q1II24_SYNKA</name>
<evidence type="ECO:0000259" key="13">
    <source>
        <dbReference type="PROSITE" id="PS51292"/>
    </source>
</evidence>
<dbReference type="PANTHER" id="PTHR46065:SF1">
    <property type="entry name" value="E3 UBIQUITIN-PROTEIN LIGASE MARCH3-LIKE"/>
    <property type="match status" value="1"/>
</dbReference>
<evidence type="ECO:0000313" key="15">
    <source>
        <dbReference type="Proteomes" id="UP001152622"/>
    </source>
</evidence>
<evidence type="ECO:0000256" key="10">
    <source>
        <dbReference type="ARBA" id="ARBA00023136"/>
    </source>
</evidence>
<evidence type="ECO:0000256" key="4">
    <source>
        <dbReference type="ARBA" id="ARBA00022692"/>
    </source>
</evidence>
<keyword evidence="10 12" id="KW-0472">Membrane</keyword>
<dbReference type="PANTHER" id="PTHR46065">
    <property type="entry name" value="E3 UBIQUITIN-PROTEIN LIGASE MARCH 2/3 FAMILY MEMBER"/>
    <property type="match status" value="1"/>
</dbReference>
<dbReference type="Proteomes" id="UP001152622">
    <property type="component" value="Chromosome 16"/>
</dbReference>
<feature type="transmembrane region" description="Helical" evidence="12">
    <location>
        <begin position="146"/>
        <end position="167"/>
    </location>
</feature>
<comment type="subcellular location">
    <subcellularLocation>
        <location evidence="1">Endosome membrane</location>
        <topology evidence="1">Multi-pass membrane protein</topology>
    </subcellularLocation>
</comment>
<feature type="transmembrane region" description="Helical" evidence="12">
    <location>
        <begin position="179"/>
        <end position="202"/>
    </location>
</feature>
<dbReference type="InterPro" id="IPR011016">
    <property type="entry name" value="Znf_RING-CH"/>
</dbReference>
<dbReference type="GO" id="GO:0010008">
    <property type="term" value="C:endosome membrane"/>
    <property type="evidence" value="ECO:0007669"/>
    <property type="project" value="UniProtKB-SubCell"/>
</dbReference>
<dbReference type="GO" id="GO:0004842">
    <property type="term" value="F:ubiquitin-protein transferase activity"/>
    <property type="evidence" value="ECO:0007669"/>
    <property type="project" value="TreeGrafter"/>
</dbReference>
<keyword evidence="9 12" id="KW-1133">Transmembrane helix</keyword>
<dbReference type="AlphaFoldDB" id="A0A9Q1II24"/>
<dbReference type="GO" id="GO:0006897">
    <property type="term" value="P:endocytosis"/>
    <property type="evidence" value="ECO:0007669"/>
    <property type="project" value="UniProtKB-KW"/>
</dbReference>
<evidence type="ECO:0000256" key="5">
    <source>
        <dbReference type="ARBA" id="ARBA00022723"/>
    </source>
</evidence>
<dbReference type="PROSITE" id="PS51292">
    <property type="entry name" value="ZF_RING_CH"/>
    <property type="match status" value="1"/>
</dbReference>
<keyword evidence="4 12" id="KW-0812">Transmembrane</keyword>
<keyword evidence="15" id="KW-1185">Reference proteome</keyword>
<evidence type="ECO:0000256" key="2">
    <source>
        <dbReference type="ARBA" id="ARBA00022583"/>
    </source>
</evidence>
<gene>
    <name evidence="14" type="ORF">SKAU_G00350140</name>
</gene>
<reference evidence="14" key="1">
    <citation type="journal article" date="2023" name="Science">
        <title>Genome structures resolve the early diversification of teleost fishes.</title>
        <authorList>
            <person name="Parey E."/>
            <person name="Louis A."/>
            <person name="Montfort J."/>
            <person name="Bouchez O."/>
            <person name="Roques C."/>
            <person name="Iampietro C."/>
            <person name="Lluch J."/>
            <person name="Castinel A."/>
            <person name="Donnadieu C."/>
            <person name="Desvignes T."/>
            <person name="Floi Bucao C."/>
            <person name="Jouanno E."/>
            <person name="Wen M."/>
            <person name="Mejri S."/>
            <person name="Dirks R."/>
            <person name="Jansen H."/>
            <person name="Henkel C."/>
            <person name="Chen W.J."/>
            <person name="Zahm M."/>
            <person name="Cabau C."/>
            <person name="Klopp C."/>
            <person name="Thompson A.W."/>
            <person name="Robinson-Rechavi M."/>
            <person name="Braasch I."/>
            <person name="Lecointre G."/>
            <person name="Bobe J."/>
            <person name="Postlethwait J.H."/>
            <person name="Berthelot C."/>
            <person name="Roest Crollius H."/>
            <person name="Guiguen Y."/>
        </authorList>
    </citation>
    <scope>NUCLEOTIDE SEQUENCE</scope>
    <source>
        <strain evidence="14">WJC10195</strain>
    </source>
</reference>